<gene>
    <name evidence="3" type="primary">POLX_1613</name>
    <name evidence="3" type="ORF">CK203_046526</name>
</gene>
<evidence type="ECO:0000259" key="2">
    <source>
        <dbReference type="Pfam" id="PF13976"/>
    </source>
</evidence>
<name>A0A438ILJ6_VITVI</name>
<organism evidence="3 4">
    <name type="scientific">Vitis vinifera</name>
    <name type="common">Grape</name>
    <dbReference type="NCBI Taxonomy" id="29760"/>
    <lineage>
        <taxon>Eukaryota</taxon>
        <taxon>Viridiplantae</taxon>
        <taxon>Streptophyta</taxon>
        <taxon>Embryophyta</taxon>
        <taxon>Tracheophyta</taxon>
        <taxon>Spermatophyta</taxon>
        <taxon>Magnoliopsida</taxon>
        <taxon>eudicotyledons</taxon>
        <taxon>Gunneridae</taxon>
        <taxon>Pentapetalae</taxon>
        <taxon>rosids</taxon>
        <taxon>Vitales</taxon>
        <taxon>Vitaceae</taxon>
        <taxon>Viteae</taxon>
        <taxon>Vitis</taxon>
    </lineage>
</organism>
<dbReference type="InterPro" id="IPR013103">
    <property type="entry name" value="RVT_2"/>
</dbReference>
<comment type="caution">
    <text evidence="3">The sequence shown here is derived from an EMBL/GenBank/DDBJ whole genome shotgun (WGS) entry which is preliminary data.</text>
</comment>
<sequence length="793" mass="90989">MGSIKSEIERFIGKNDFNVWRMRMKAILFQQGVKDALKDESELPVTMTAKEKSDIDEKAYHLIILALGDKALREFSEETTAKGVWNKLEQLYMQNSLSNRLYLKERLYGFKMQEDRLIADNLDDFAKIVLEMSNIGIKVDDEDKAVLVLKSLPGLYSNFKETMKYGRKTLTLEEVQSALRSKELELKKKGSNGEGLSIRGRKKDILKEIVLKGSLSKMRHLRRHLRKKADKINGLFILHGEILNDSANVPVSTVSENTKLWHLRLGHISQRGLHEIVKQGLLGNDKIKDLEFCEHCIYGKASRVKFSHAIHRTKETLDYVHSDSWGPAPVISHGGNRVRCMLSNAQLPKEFWAEAVYTAAYSVNRCPSSAIGMWTSGSVNFLRMTEKFSLTKKMEKSRIRDGARRSIRPPQRFGYNDMVAYSLSIGEELSCAEPKNYLEAISCKDSPKWMTAMQEEFESLLKNGTWQLVDKPKGCKVVGCKWVFKKKLGIPHVEPERFKARLVAKAIHKEKEWISMKFSHLWAFLHGELEEEIFMQQPKGFIVKGKENQVCLLKRSLYGLKQSPRQWYKRFDKFMTSVGYSRNDMLLASKSITEIAHLKTQLQSEFEMKDLGCAKKILGIEPYRDSRYMSNPGRDHWEALKWILRYLKGTTDFGLIYQRKQTTIGLVEGYVDSDYAKDMDERRSITVEYVAAAEATKEALWLKGLVSELGMNQKSVTVFCDSQSALCLTKNQGFHERTKHIDVRFHFIRDIAEQGLVNVSKISTKDNPADMLTKPISKVKFKQCLNLINVGVV</sequence>
<reference evidence="3 4" key="1">
    <citation type="journal article" date="2018" name="PLoS Genet.">
        <title>Population sequencing reveals clonal diversity and ancestral inbreeding in the grapevine cultivar Chardonnay.</title>
        <authorList>
            <person name="Roach M.J."/>
            <person name="Johnson D.L."/>
            <person name="Bohlmann J."/>
            <person name="van Vuuren H.J."/>
            <person name="Jones S.J."/>
            <person name="Pretorius I.S."/>
            <person name="Schmidt S.A."/>
            <person name="Borneman A.R."/>
        </authorList>
    </citation>
    <scope>NUCLEOTIDE SEQUENCE [LARGE SCALE GENOMIC DNA]</scope>
    <source>
        <strain evidence="4">cv. Chardonnay</strain>
        <tissue evidence="3">Leaf</tissue>
    </source>
</reference>
<evidence type="ECO:0000259" key="1">
    <source>
        <dbReference type="Pfam" id="PF07727"/>
    </source>
</evidence>
<evidence type="ECO:0000313" key="3">
    <source>
        <dbReference type="EMBL" id="RVW97586.1"/>
    </source>
</evidence>
<dbReference type="EMBL" id="QGNW01000099">
    <property type="protein sequence ID" value="RVW97586.1"/>
    <property type="molecule type" value="Genomic_DNA"/>
</dbReference>
<feature type="domain" description="Reverse transcriptase Ty1/copia-type" evidence="1">
    <location>
        <begin position="506"/>
        <end position="582"/>
    </location>
</feature>
<dbReference type="PANTHER" id="PTHR11439">
    <property type="entry name" value="GAG-POL-RELATED RETROTRANSPOSON"/>
    <property type="match status" value="1"/>
</dbReference>
<accession>A0A438ILJ6</accession>
<dbReference type="AlphaFoldDB" id="A0A438ILJ6"/>
<dbReference type="Pfam" id="PF13976">
    <property type="entry name" value="gag_pre-integrs"/>
    <property type="match status" value="1"/>
</dbReference>
<dbReference type="Proteomes" id="UP000288805">
    <property type="component" value="Unassembled WGS sequence"/>
</dbReference>
<dbReference type="Pfam" id="PF07727">
    <property type="entry name" value="RVT_2"/>
    <property type="match status" value="1"/>
</dbReference>
<feature type="domain" description="GAG-pre-integrase" evidence="2">
    <location>
        <begin position="234"/>
        <end position="300"/>
    </location>
</feature>
<dbReference type="SUPFAM" id="SSF56672">
    <property type="entry name" value="DNA/RNA polymerases"/>
    <property type="match status" value="1"/>
</dbReference>
<dbReference type="InterPro" id="IPR025724">
    <property type="entry name" value="GAG-pre-integrase_dom"/>
</dbReference>
<dbReference type="InterPro" id="IPR043502">
    <property type="entry name" value="DNA/RNA_pol_sf"/>
</dbReference>
<dbReference type="CDD" id="cd09272">
    <property type="entry name" value="RNase_HI_RT_Ty1"/>
    <property type="match status" value="1"/>
</dbReference>
<dbReference type="PANTHER" id="PTHR11439:SF491">
    <property type="entry name" value="INTEGRASE CATALYTIC DOMAIN-CONTAINING PROTEIN"/>
    <property type="match status" value="1"/>
</dbReference>
<dbReference type="Pfam" id="PF14223">
    <property type="entry name" value="Retrotran_gag_2"/>
    <property type="match status" value="1"/>
</dbReference>
<proteinExistence type="predicted"/>
<evidence type="ECO:0000313" key="4">
    <source>
        <dbReference type="Proteomes" id="UP000288805"/>
    </source>
</evidence>
<protein>
    <submittedName>
        <fullName evidence="3">Retrovirus-related Pol polyprotein from transposon TNT 1-94</fullName>
    </submittedName>
</protein>